<evidence type="ECO:0000313" key="2">
    <source>
        <dbReference type="Proteomes" id="UP000805704"/>
    </source>
</evidence>
<gene>
    <name evidence="1" type="primary">XPR1.2</name>
    <name evidence="1" type="ORF">GBF38_016043</name>
</gene>
<sequence length="1362" mass="153986">SSRTINISGTHGVNQSTRHTNSVLGSSSRRSFSLGGGSKVLEKSVIQTPRQAVQQVFDEDDNDVTPQPLYAADPTAVQTKTSKIFLDEISAGSALDQTTATGSFSLPFSRSVFGSSRISSHSTVESMNEEIEDAFCKRDVPINIADVHRKRDPVKEHVTEEMLKEVIDVYISETDSISLLDIPSSLVSVDADDAEVIIQRNNQYAEVCRSRTMFDNYVDRSMQTLNGASKSKHVQCDRVVMVDAASSVTAWDMYNTFISPEQDERECSAEPERADYPETVMDTSRGAERSVSVGSTASTVSAASSLKEVDAFGNSSNAESDLQLIMLSEKFQQSLLVMERSILGNIFQPKLATYRQLPVLTDPDSPVEQREEDTDSPRPPAVERLWAFSCELSRGRSVSSTAWNKKNPDLLAVSYDDRGCDESSNQEPGLVCCWSLKNPTWPERIIRCGSAVTSLDFSFNNPSQLAVGMKDGSIAIYNMQSQDNKQCVVSSSECPNKHQGPVWQLRWSQQELSLTGEEKMEALFSVAGDGRFSKWFVSKNGLDCIDLMKLKKIHNKKKGGGNKTEKQTESVLSALTAGLCFDFHPADSSIYLVGTWEGLIHKCSCSNSQQFLETYRKHFCPVNCVTWCPFSPDVFLSCSSDWTIQLWKQDHLKPVLGFTSNQRAVSDIKWSPKWATVFGCVNEGQLEIWDLDSSILDPVIVERAAPGVKMKSLLFATQTDCVLVGDSDGHVTVYQLKNFNVGESSKAFKEMLYAAQDQAPSIEVTDEDTVKRYYAKFEEKFFQTCEKELAKINTFYSEKLAEAQRRFATLQNELQSSLDAQRESWANGRGLRRRKTVFALSQQERCKHRNIKDLQLAFSEFYLSLILLQNYQNLNFTGFRKILKKHDKILETSRGADWRVAHVEVAPFYTCKKITQLISETEALVTTELEGGDRQRAMKRLRVPPLGAAQPAPAWTTFRVGLYCGVFLVLIVTVVITGAVVICSDNVWPMVRIYRGGFLLIEFLFLLGLLGVLWCVSLLSCLFSNSILVPMQANPLALYGLFLLFLINPFKTCYYKSRFWLLKLLFRVVTAPFHHVGFADFWLADQLNSLVVVLMDLEYMICFYSFELDWKKHDGLIRSSGTDVCNSYSYGVRAVIQCLPAWFRFVQCLRRYRDTKRAFPHLVNAGKYSTSFFVVTFSALYSTHKVESPSDAQIFFYLYISCLIVSSCYTLVWDLKMDWGLFDRNAGENTFLREEIVYPHKAYYYSAIVEDVLLRFAWTLTVSLTTVSGIPNISDILSTILAPMEVFRRFVWNFFRLENEHLNNCGEFRAVRDISVAPLNADDQTLLEQMMDQEDGVRNRQGKKSWKRSYSMSLRRPRLASQ</sequence>
<dbReference type="EMBL" id="CM024798">
    <property type="protein sequence ID" value="KAG8013845.1"/>
    <property type="molecule type" value="Genomic_DNA"/>
</dbReference>
<evidence type="ECO:0000313" key="1">
    <source>
        <dbReference type="EMBL" id="KAG8013845.1"/>
    </source>
</evidence>
<dbReference type="Proteomes" id="UP000805704">
    <property type="component" value="Chromosome 10"/>
</dbReference>
<accession>A0ACB7FIJ0</accession>
<organism evidence="1 2">
    <name type="scientific">Nibea albiflora</name>
    <name type="common">Yellow drum</name>
    <name type="synonym">Corvina albiflora</name>
    <dbReference type="NCBI Taxonomy" id="240163"/>
    <lineage>
        <taxon>Eukaryota</taxon>
        <taxon>Metazoa</taxon>
        <taxon>Chordata</taxon>
        <taxon>Craniata</taxon>
        <taxon>Vertebrata</taxon>
        <taxon>Euteleostomi</taxon>
        <taxon>Actinopterygii</taxon>
        <taxon>Neopterygii</taxon>
        <taxon>Teleostei</taxon>
        <taxon>Neoteleostei</taxon>
        <taxon>Acanthomorphata</taxon>
        <taxon>Eupercaria</taxon>
        <taxon>Sciaenidae</taxon>
        <taxon>Nibea</taxon>
    </lineage>
</organism>
<protein>
    <submittedName>
        <fullName evidence="1">Xenotropic and polytropic retrovirus receptor 1-like protein</fullName>
    </submittedName>
</protein>
<keyword evidence="2" id="KW-1185">Reference proteome</keyword>
<feature type="non-terminal residue" evidence="1">
    <location>
        <position position="1"/>
    </location>
</feature>
<name>A0ACB7FIJ0_NIBAL</name>
<reference evidence="1" key="1">
    <citation type="submission" date="2020-04" db="EMBL/GenBank/DDBJ databases">
        <title>A chromosome-scale assembly and high-density genetic map of the yellow drum (Nibea albiflora) genome.</title>
        <authorList>
            <person name="Xu D."/>
            <person name="Zhang W."/>
            <person name="Chen R."/>
            <person name="Tan P."/>
            <person name="Wang L."/>
            <person name="Song H."/>
            <person name="Tian L."/>
            <person name="Zhu Q."/>
            <person name="Wang B."/>
        </authorList>
    </citation>
    <scope>NUCLEOTIDE SEQUENCE</scope>
    <source>
        <strain evidence="1">ZJHYS-2018</strain>
    </source>
</reference>
<comment type="caution">
    <text evidence="1">The sequence shown here is derived from an EMBL/GenBank/DDBJ whole genome shotgun (WGS) entry which is preliminary data.</text>
</comment>
<proteinExistence type="predicted"/>